<dbReference type="RefSeq" id="WP_008939039.1">
    <property type="nucleotide sequence ID" value="NZ_APAT01000015.1"/>
</dbReference>
<dbReference type="Pfam" id="PF04940">
    <property type="entry name" value="BLUF"/>
    <property type="match status" value="1"/>
</dbReference>
<evidence type="ECO:0000313" key="4">
    <source>
        <dbReference type="Proteomes" id="UP000011960"/>
    </source>
</evidence>
<dbReference type="SMART" id="SM01034">
    <property type="entry name" value="BLUF"/>
    <property type="match status" value="1"/>
</dbReference>
<reference evidence="3 4" key="1">
    <citation type="journal article" date="2013" name="Genome Announc.">
        <title>Genome Sequence of Hydrothermal Arsenic-Respiring Bacterium Marinobacter santoriniensis NKSG1T.</title>
        <authorList>
            <person name="Handley K.M."/>
            <person name="Upton M."/>
            <person name="Beatson S.A."/>
            <person name="Hery M."/>
            <person name="Lloyd J.R."/>
        </authorList>
    </citation>
    <scope>NUCLEOTIDE SEQUENCE [LARGE SCALE GENOMIC DNA]</scope>
    <source>
        <strain evidence="3 4">NKSG1</strain>
    </source>
</reference>
<dbReference type="EMBL" id="APAT01000015">
    <property type="protein sequence ID" value="EMP56094.1"/>
    <property type="molecule type" value="Genomic_DNA"/>
</dbReference>
<organism evidence="3 4">
    <name type="scientific">Marinobacter santoriniensis NKSG1</name>
    <dbReference type="NCBI Taxonomy" id="1288826"/>
    <lineage>
        <taxon>Bacteria</taxon>
        <taxon>Pseudomonadati</taxon>
        <taxon>Pseudomonadota</taxon>
        <taxon>Gammaproteobacteria</taxon>
        <taxon>Pseudomonadales</taxon>
        <taxon>Marinobacteraceae</taxon>
        <taxon>Marinobacter</taxon>
    </lineage>
</organism>
<dbReference type="InterPro" id="IPR036046">
    <property type="entry name" value="Acylphosphatase-like_dom_sf"/>
</dbReference>
<dbReference type="GO" id="GO:0009882">
    <property type="term" value="F:blue light photoreceptor activity"/>
    <property type="evidence" value="ECO:0007669"/>
    <property type="project" value="InterPro"/>
</dbReference>
<dbReference type="PATRIC" id="fig|1288826.3.peg.1865"/>
<dbReference type="InterPro" id="IPR007024">
    <property type="entry name" value="BLUF_domain"/>
</dbReference>
<dbReference type="GO" id="GO:0071949">
    <property type="term" value="F:FAD binding"/>
    <property type="evidence" value="ECO:0007669"/>
    <property type="project" value="InterPro"/>
</dbReference>
<dbReference type="STRING" id="1288826.MSNKSG1_09483"/>
<dbReference type="eggNOG" id="COG2207">
    <property type="taxonomic scope" value="Bacteria"/>
</dbReference>
<protein>
    <recommendedName>
        <fullName evidence="2">BLUF domain-containing protein</fullName>
    </recommendedName>
</protein>
<dbReference type="OrthoDB" id="557705at2"/>
<keyword evidence="1" id="KW-0812">Transmembrane</keyword>
<feature type="domain" description="BLUF" evidence="2">
    <location>
        <begin position="3"/>
        <end position="100"/>
    </location>
</feature>
<dbReference type="SUPFAM" id="SSF54975">
    <property type="entry name" value="Acylphosphatase/BLUF domain-like"/>
    <property type="match status" value="1"/>
</dbReference>
<dbReference type="Gene3D" id="3.30.70.100">
    <property type="match status" value="1"/>
</dbReference>
<name>M7CSF7_9GAMM</name>
<keyword evidence="1" id="KW-0472">Membrane</keyword>
<keyword evidence="1" id="KW-1133">Transmembrane helix</keyword>
<accession>M7CSF7</accession>
<evidence type="ECO:0000259" key="2">
    <source>
        <dbReference type="PROSITE" id="PS50925"/>
    </source>
</evidence>
<keyword evidence="4" id="KW-1185">Reference proteome</keyword>
<comment type="caution">
    <text evidence="3">The sequence shown here is derived from an EMBL/GenBank/DDBJ whole genome shotgun (WGS) entry which is preliminary data.</text>
</comment>
<sequence length="189" mass="21377">MPLMRLAYASEATFEDKPVNQGVEPHVARILLTSRRNNARSHLVGGLYYGDGRFFQYLEGEESDVLSTFERIKQDERHQNIFTLMEGPLESPTFTSWSMKYVPLSSDVRRFLERNGLERFNPSEFTESQCEEMIELIRQSSHDQKLVNHDEETGGANSRPQAFSPGLRFGLMAAGIALLGALIYAGSLL</sequence>
<dbReference type="AlphaFoldDB" id="M7CSF7"/>
<dbReference type="Proteomes" id="UP000011960">
    <property type="component" value="Unassembled WGS sequence"/>
</dbReference>
<evidence type="ECO:0000256" key="1">
    <source>
        <dbReference type="SAM" id="Phobius"/>
    </source>
</evidence>
<gene>
    <name evidence="3" type="ORF">MSNKSG1_09483</name>
</gene>
<dbReference type="PROSITE" id="PS50925">
    <property type="entry name" value="BLUF"/>
    <property type="match status" value="1"/>
</dbReference>
<evidence type="ECO:0000313" key="3">
    <source>
        <dbReference type="EMBL" id="EMP56094.1"/>
    </source>
</evidence>
<feature type="transmembrane region" description="Helical" evidence="1">
    <location>
        <begin position="169"/>
        <end position="187"/>
    </location>
</feature>
<proteinExistence type="predicted"/>